<dbReference type="InterPro" id="IPR006073">
    <property type="entry name" value="GTP-bd"/>
</dbReference>
<evidence type="ECO:0000256" key="1">
    <source>
        <dbReference type="SAM" id="Phobius"/>
    </source>
</evidence>
<dbReference type="InterPro" id="IPR051218">
    <property type="entry name" value="Sec_MonoDiacylglyc_Lipase"/>
</dbReference>
<keyword evidence="1" id="KW-0472">Membrane</keyword>
<evidence type="ECO:0000259" key="3">
    <source>
        <dbReference type="Pfam" id="PF01926"/>
    </source>
</evidence>
<dbReference type="SUPFAM" id="SSF52540">
    <property type="entry name" value="P-loop containing nucleoside triphosphate hydrolases"/>
    <property type="match status" value="1"/>
</dbReference>
<dbReference type="PANTHER" id="PTHR45856">
    <property type="entry name" value="ALPHA/BETA-HYDROLASES SUPERFAMILY PROTEIN"/>
    <property type="match status" value="1"/>
</dbReference>
<protein>
    <submittedName>
        <fullName evidence="5">Uncharacterized protein LOC101241641 isoform X2</fullName>
    </submittedName>
</protein>
<evidence type="ECO:0000313" key="4">
    <source>
        <dbReference type="Proteomes" id="UP001652625"/>
    </source>
</evidence>
<dbReference type="Gene3D" id="3.40.50.1820">
    <property type="entry name" value="alpha/beta hydrolase"/>
    <property type="match status" value="1"/>
</dbReference>
<gene>
    <name evidence="5" type="primary">LOC101241641</name>
</gene>
<sequence length="1100" mass="124798">MEIKSDEDRISVWFENEVSQFKIEDLNPDTIAETLGLDFKPTTLIHKVTKNVIKLSKIEEFKVGQQYEIKSRINSTKSEDLLLWDKDSFKHILQNTVILSKSAYCLTDEECKSFLKMNMTKHYVESIFKSQDDSCPFIVAEELISNRVYISFRGSQSISDWKECMKAFRCPNISSTISTGKYHAGFLNRAIKFPLQKVLNDECFAGKNIVFCGHSMGGAVATIVAIFAIVEEEKKRKATGKSDENRQIACFTFGAPLVGDLELKQFCDKTGISKYLYHSVNFMDPIPRLLSYGICLEAMSKKINEQVAALVQCLSKESLEHFDKQKNYLIKQKSDYVEMLSKLAPFLEMTLNFACCMSPQVSQLQNIASMGKDIIESIQNMESSRKDVTNNLYVEIGNFLFLSDSKNKSVKAPFNNFTLIQEQMEFSNKLCFDQNIIAHNLENYEETLKIWGTLSNPFPVGIQCGIGPDSYFEQRIIKLINPYLPKIDEAQLTKLFSEKNNLLRLRLTGINLDCIVIEKCNFNLGFPFGNNVDKVRMSMTADDSKDVVQLDQNLDINDDISMSDHGTEIIVTTLFGSCHYQLRKDQLRELNVLSVSQFMHNNNVSKLIKMAIQRGIGMAEINQISSGFNQSYLDVPIVKKVKKLAELCSIKNEIQDVNEIFCYEAKKANFILSNEMEYEKIKKLCDKISDYLKSPLKIEAQTSVTKMIGLTIATVAGGSLFAVAAGPGLLMIGAIEAISGILMTGVGVFGGLGTGIVTHLLWKESIVEENYREILNYILKIFIKRTKNEKVKDEKKIQKVSDLKEDGSTHSLEKALLMVYNKAKGVKNFLGTDLEKCSMYSKEMILQRIKCIKVIHHIREILSKQCYIGVVGIQNAGKTTLLKKIWGIQGEVGMLKHTTKPQTYKIGENIYVVDFPGNNSLDYHSKTFSICGSMNNLIILVTLFTGDINEMISEEIANVFKVMKGSDSTKVILCINQCGPKLKDLMAELEEIKNEPECPNDEQWMKNLKQQKTGMATSLAQKFADKLNEHYKGNFCISHNDILFTDWMVGDESSGDSSTFGLFGVEEIKKRIREYLIQYKIYDKNDEELNKCFEKRMMRN</sequence>
<dbReference type="RefSeq" id="XP_065648207.1">
    <property type="nucleotide sequence ID" value="XM_065792135.1"/>
</dbReference>
<feature type="transmembrane region" description="Helical" evidence="1">
    <location>
        <begin position="707"/>
        <end position="735"/>
    </location>
</feature>
<dbReference type="Pfam" id="PF01926">
    <property type="entry name" value="MMR_HSR1"/>
    <property type="match status" value="1"/>
</dbReference>
<keyword evidence="1" id="KW-1133">Transmembrane helix</keyword>
<feature type="domain" description="Fungal lipase-type" evidence="2">
    <location>
        <begin position="149"/>
        <end position="289"/>
    </location>
</feature>
<evidence type="ECO:0000259" key="2">
    <source>
        <dbReference type="Pfam" id="PF01764"/>
    </source>
</evidence>
<accession>A0ABM4BGU2</accession>
<keyword evidence="4" id="KW-1185">Reference proteome</keyword>
<dbReference type="CDD" id="cd00519">
    <property type="entry name" value="Lipase_3"/>
    <property type="match status" value="1"/>
</dbReference>
<proteinExistence type="predicted"/>
<dbReference type="Proteomes" id="UP001652625">
    <property type="component" value="Chromosome 03"/>
</dbReference>
<evidence type="ECO:0000313" key="5">
    <source>
        <dbReference type="RefSeq" id="XP_065648207.1"/>
    </source>
</evidence>
<organism evidence="4 5">
    <name type="scientific">Hydra vulgaris</name>
    <name type="common">Hydra</name>
    <name type="synonym">Hydra attenuata</name>
    <dbReference type="NCBI Taxonomy" id="6087"/>
    <lineage>
        <taxon>Eukaryota</taxon>
        <taxon>Metazoa</taxon>
        <taxon>Cnidaria</taxon>
        <taxon>Hydrozoa</taxon>
        <taxon>Hydroidolina</taxon>
        <taxon>Anthoathecata</taxon>
        <taxon>Aplanulata</taxon>
        <taxon>Hydridae</taxon>
        <taxon>Hydra</taxon>
    </lineage>
</organism>
<dbReference type="InterPro" id="IPR029058">
    <property type="entry name" value="AB_hydrolase_fold"/>
</dbReference>
<name>A0ABM4BGU2_HYDVU</name>
<dbReference type="GeneID" id="101241641"/>
<dbReference type="CDD" id="cd00882">
    <property type="entry name" value="Ras_like_GTPase"/>
    <property type="match status" value="1"/>
</dbReference>
<feature type="domain" description="G" evidence="3">
    <location>
        <begin position="868"/>
        <end position="976"/>
    </location>
</feature>
<dbReference type="PANTHER" id="PTHR45856:SF24">
    <property type="entry name" value="FUNGAL LIPASE-LIKE DOMAIN-CONTAINING PROTEIN"/>
    <property type="match status" value="1"/>
</dbReference>
<dbReference type="InterPro" id="IPR002921">
    <property type="entry name" value="Fungal_lipase-type"/>
</dbReference>
<keyword evidence="1" id="KW-0812">Transmembrane</keyword>
<feature type="transmembrane region" description="Helical" evidence="1">
    <location>
        <begin position="741"/>
        <end position="762"/>
    </location>
</feature>
<dbReference type="Pfam" id="PF01764">
    <property type="entry name" value="Lipase_3"/>
    <property type="match status" value="1"/>
</dbReference>
<reference evidence="5" key="1">
    <citation type="submission" date="2025-08" db="UniProtKB">
        <authorList>
            <consortium name="RefSeq"/>
        </authorList>
    </citation>
    <scope>IDENTIFICATION</scope>
</reference>
<dbReference type="Gene3D" id="3.40.50.300">
    <property type="entry name" value="P-loop containing nucleotide triphosphate hydrolases"/>
    <property type="match status" value="1"/>
</dbReference>
<dbReference type="SUPFAM" id="SSF53474">
    <property type="entry name" value="alpha/beta-Hydrolases"/>
    <property type="match status" value="1"/>
</dbReference>
<dbReference type="InterPro" id="IPR027417">
    <property type="entry name" value="P-loop_NTPase"/>
</dbReference>